<feature type="domain" description="Aminoglycoside phosphotransferase" evidence="8">
    <location>
        <begin position="40"/>
        <end position="296"/>
    </location>
</feature>
<evidence type="ECO:0000256" key="6">
    <source>
        <dbReference type="ARBA" id="ARBA00022777"/>
    </source>
</evidence>
<dbReference type="EMBL" id="JBBLZC010000007">
    <property type="protein sequence ID" value="MEK0083271.1"/>
    <property type="molecule type" value="Genomic_DNA"/>
</dbReference>
<dbReference type="InterPro" id="IPR011009">
    <property type="entry name" value="Kinase-like_dom_sf"/>
</dbReference>
<evidence type="ECO:0000256" key="2">
    <source>
        <dbReference type="ARBA" id="ARBA00011738"/>
    </source>
</evidence>
<keyword evidence="10" id="KW-1185">Reference proteome</keyword>
<evidence type="ECO:0000256" key="3">
    <source>
        <dbReference type="ARBA" id="ARBA00012128"/>
    </source>
</evidence>
<keyword evidence="6 9" id="KW-0418">Kinase</keyword>
<comment type="caution">
    <text evidence="9">The sequence shown here is derived from an EMBL/GenBank/DDBJ whole genome shotgun (WGS) entry which is preliminary data.</text>
</comment>
<dbReference type="Gene3D" id="3.30.200.20">
    <property type="entry name" value="Phosphorylase Kinase, domain 1"/>
    <property type="match status" value="1"/>
</dbReference>
<dbReference type="RefSeq" id="WP_418159116.1">
    <property type="nucleotide sequence ID" value="NZ_JBBLZC010000007.1"/>
</dbReference>
<dbReference type="NCBIfam" id="TIGR01767">
    <property type="entry name" value="MTRK"/>
    <property type="match status" value="1"/>
</dbReference>
<sequence>MALSIPEGYRALDDRTLAAYLAGLPAIRRRLGGDPESWRVSEVGDGNLNLVFIVEGPDGDICVKQALPYVRLVGESWPLDLKRAWFEHQAAVIQSRHAPRQIPEVLHYDEKLYLFVMERCHPHVIMRRGMIEGVVYPTFAEQIAEYLAKTLYFTSDMALPAAEKKEIVAAFCGNTELCKITEDLIFTDPYMICDRNRWTSPQLDDAARTIREDAELKRAVSALKLKFMSETQALLHGDLHTGSIMVTEDDTKVIDPEFAFVGPMGFDVGKLIGNLLMSFFSQRGHECRPGEREAYRRWILATAEQVWSGFEKRFVELWTSYPTGDAYPRALFDGSEGRASLRIAQAAYMRRLFEDALGYAGTSMIRRTLGLAHNADMERIADPDLRASCERRNLELARDLIVNARAYPDIAAVTARAAAIEAAAPR</sequence>
<comment type="similarity">
    <text evidence="1">Belongs to the methylthioribose kinase family.</text>
</comment>
<evidence type="ECO:0000256" key="1">
    <source>
        <dbReference type="ARBA" id="ARBA00010165"/>
    </source>
</evidence>
<reference evidence="9 10" key="1">
    <citation type="submission" date="2024-01" db="EMBL/GenBank/DDBJ databases">
        <title>Multi-omics insights into the function and evolution of sodium benzoate biodegradation pathways in Benzoatithermus flavus gen. nov., sp. nov. from hot spring.</title>
        <authorList>
            <person name="Hu C.-J."/>
            <person name="Li W.-J."/>
        </authorList>
    </citation>
    <scope>NUCLEOTIDE SEQUENCE [LARGE SCALE GENOMIC DNA]</scope>
    <source>
        <strain evidence="9 10">SYSU G07066</strain>
    </source>
</reference>
<dbReference type="InterPro" id="IPR002575">
    <property type="entry name" value="Aminoglycoside_PTrfase"/>
</dbReference>
<evidence type="ECO:0000313" key="9">
    <source>
        <dbReference type="EMBL" id="MEK0083271.1"/>
    </source>
</evidence>
<keyword evidence="4 9" id="KW-0808">Transferase</keyword>
<dbReference type="EC" id="2.7.1.100" evidence="3"/>
<dbReference type="Gene3D" id="3.90.1200.10">
    <property type="match status" value="1"/>
</dbReference>
<evidence type="ECO:0000259" key="8">
    <source>
        <dbReference type="Pfam" id="PF01636"/>
    </source>
</evidence>
<keyword evidence="5" id="KW-0547">Nucleotide-binding</keyword>
<evidence type="ECO:0000256" key="4">
    <source>
        <dbReference type="ARBA" id="ARBA00022679"/>
    </source>
</evidence>
<proteinExistence type="inferred from homology"/>
<evidence type="ECO:0000256" key="5">
    <source>
        <dbReference type="ARBA" id="ARBA00022741"/>
    </source>
</evidence>
<dbReference type="Pfam" id="PF01636">
    <property type="entry name" value="APH"/>
    <property type="match status" value="1"/>
</dbReference>
<keyword evidence="7" id="KW-0067">ATP-binding</keyword>
<dbReference type="InterPro" id="IPR009212">
    <property type="entry name" value="Methylthioribose_kinase"/>
</dbReference>
<organism evidence="9 10">
    <name type="scientific">Benzoatithermus flavus</name>
    <dbReference type="NCBI Taxonomy" id="3108223"/>
    <lineage>
        <taxon>Bacteria</taxon>
        <taxon>Pseudomonadati</taxon>
        <taxon>Pseudomonadota</taxon>
        <taxon>Alphaproteobacteria</taxon>
        <taxon>Geminicoccales</taxon>
        <taxon>Geminicoccaceae</taxon>
        <taxon>Benzoatithermus</taxon>
    </lineage>
</organism>
<evidence type="ECO:0000313" key="10">
    <source>
        <dbReference type="Proteomes" id="UP001375743"/>
    </source>
</evidence>
<evidence type="ECO:0000256" key="7">
    <source>
        <dbReference type="ARBA" id="ARBA00022840"/>
    </source>
</evidence>
<dbReference type="PANTHER" id="PTHR34273:SF2">
    <property type="entry name" value="METHYLTHIORIBOSE KINASE"/>
    <property type="match status" value="1"/>
</dbReference>
<name>A0ABU8XPX7_9PROT</name>
<dbReference type="SUPFAM" id="SSF56112">
    <property type="entry name" value="Protein kinase-like (PK-like)"/>
    <property type="match status" value="1"/>
</dbReference>
<comment type="subunit">
    <text evidence="2">Homodimer.</text>
</comment>
<gene>
    <name evidence="9" type="primary">mtnK</name>
    <name evidence="9" type="ORF">U1T56_08905</name>
</gene>
<dbReference type="PANTHER" id="PTHR34273">
    <property type="entry name" value="METHYLTHIORIBOSE KINASE"/>
    <property type="match status" value="1"/>
</dbReference>
<dbReference type="PIRSF" id="PIRSF031134">
    <property type="entry name" value="MTRK"/>
    <property type="match status" value="1"/>
</dbReference>
<dbReference type="GO" id="GO:0046522">
    <property type="term" value="F:S-methyl-5-thioribose kinase activity"/>
    <property type="evidence" value="ECO:0007669"/>
    <property type="project" value="UniProtKB-EC"/>
</dbReference>
<dbReference type="Proteomes" id="UP001375743">
    <property type="component" value="Unassembled WGS sequence"/>
</dbReference>
<accession>A0ABU8XPX7</accession>
<protein>
    <recommendedName>
        <fullName evidence="3">S-methyl-5-thioribose kinase</fullName>
        <ecNumber evidence="3">2.7.1.100</ecNumber>
    </recommendedName>
</protein>